<dbReference type="InterPro" id="IPR039563">
    <property type="entry name" value="Peptidase_C39_single_dom"/>
</dbReference>
<comment type="caution">
    <text evidence="4">The sequence shown here is derived from an EMBL/GenBank/DDBJ whole genome shotgun (WGS) entry which is preliminary data.</text>
</comment>
<dbReference type="Proteomes" id="UP000599074">
    <property type="component" value="Unassembled WGS sequence"/>
</dbReference>
<evidence type="ECO:0000256" key="2">
    <source>
        <dbReference type="SAM" id="SignalP"/>
    </source>
</evidence>
<evidence type="ECO:0000259" key="3">
    <source>
        <dbReference type="Pfam" id="PF13529"/>
    </source>
</evidence>
<protein>
    <submittedName>
        <fullName evidence="4">Membrane protein</fullName>
    </submittedName>
</protein>
<sequence length="462" mass="49055">MHGSWHRELPVVAALAAVLLTGGASPAGATTNGATTNGAATNDPAATTSKAATEARVAFHDWTTTTDFVAGTARGVLPLPGPRLGIVIGRSAGTTTYHDPYLNTDRGYDYGTWTSPVRRLDFGATEMVASWSAQTPPGTWLKVELNATMEDGAGTGWLDMGHWAAGDGDIHRTSVSPSAAPYGGVDTDTFTTSAGHTVRAYQLRVTLYRAAGTAGSPRLWQVGAFASATPNRTGVPTSTPGPASAAGIELKVPRYSQNVHAGQYPEWDGGGEAWCSPTSTEMVVEYWGKYPSREQLAFVDPGYADPSVDVAARATYDYAYQGTGNWPFNTGYASSYGLDGQIVQLRSLDDVERLIAAGIPVITSQSFERGEIDGADYRTNGHLWVIVGFTKAGDVVVNDPASNSNPEVRNVYPRRQFETVWLRTSFTRPNGSTGHGTGGIAYVIKPHDKPLPPAIDPANPSW</sequence>
<dbReference type="RefSeq" id="WP_168114240.1">
    <property type="nucleotide sequence ID" value="NZ_BOON01000031.1"/>
</dbReference>
<feature type="domain" description="Peptidase C39-like" evidence="3">
    <location>
        <begin position="250"/>
        <end position="401"/>
    </location>
</feature>
<evidence type="ECO:0000313" key="5">
    <source>
        <dbReference type="Proteomes" id="UP000599074"/>
    </source>
</evidence>
<accession>A0A8J3TD96</accession>
<evidence type="ECO:0000256" key="1">
    <source>
        <dbReference type="SAM" id="MobiDB-lite"/>
    </source>
</evidence>
<dbReference type="CDD" id="cd02549">
    <property type="entry name" value="Peptidase_C39A"/>
    <property type="match status" value="1"/>
</dbReference>
<name>A0A8J3TD96_9ACTN</name>
<dbReference type="EMBL" id="BOON01000031">
    <property type="protein sequence ID" value="GII23747.1"/>
    <property type="molecule type" value="Genomic_DNA"/>
</dbReference>
<reference evidence="4" key="1">
    <citation type="submission" date="2021-01" db="EMBL/GenBank/DDBJ databases">
        <title>Whole genome shotgun sequence of Planosporangium mesophilum NBRC 109066.</title>
        <authorList>
            <person name="Komaki H."/>
            <person name="Tamura T."/>
        </authorList>
    </citation>
    <scope>NUCLEOTIDE SEQUENCE</scope>
    <source>
        <strain evidence="4">NBRC 109066</strain>
    </source>
</reference>
<feature type="chain" id="PRO_5035284330" evidence="2">
    <location>
        <begin position="30"/>
        <end position="462"/>
    </location>
</feature>
<proteinExistence type="predicted"/>
<dbReference type="AlphaFoldDB" id="A0A8J3TD96"/>
<keyword evidence="5" id="KW-1185">Reference proteome</keyword>
<feature type="signal peptide" evidence="2">
    <location>
        <begin position="1"/>
        <end position="29"/>
    </location>
</feature>
<feature type="region of interest" description="Disordered" evidence="1">
    <location>
        <begin position="28"/>
        <end position="48"/>
    </location>
</feature>
<organism evidence="4 5">
    <name type="scientific">Planosporangium mesophilum</name>
    <dbReference type="NCBI Taxonomy" id="689768"/>
    <lineage>
        <taxon>Bacteria</taxon>
        <taxon>Bacillati</taxon>
        <taxon>Actinomycetota</taxon>
        <taxon>Actinomycetes</taxon>
        <taxon>Micromonosporales</taxon>
        <taxon>Micromonosporaceae</taxon>
        <taxon>Planosporangium</taxon>
    </lineage>
</organism>
<evidence type="ECO:0000313" key="4">
    <source>
        <dbReference type="EMBL" id="GII23747.1"/>
    </source>
</evidence>
<dbReference type="Pfam" id="PF13529">
    <property type="entry name" value="Peptidase_C39_2"/>
    <property type="match status" value="1"/>
</dbReference>
<dbReference type="Gene3D" id="3.90.70.10">
    <property type="entry name" value="Cysteine proteinases"/>
    <property type="match status" value="1"/>
</dbReference>
<dbReference type="InterPro" id="IPR039564">
    <property type="entry name" value="Peptidase_C39-like"/>
</dbReference>
<keyword evidence="2" id="KW-0732">Signal</keyword>
<gene>
    <name evidence="4" type="ORF">Pme01_33440</name>
</gene>